<evidence type="ECO:0000313" key="3">
    <source>
        <dbReference type="Proteomes" id="UP000193224"/>
    </source>
</evidence>
<dbReference type="SUPFAM" id="SSF50630">
    <property type="entry name" value="Acid proteases"/>
    <property type="match status" value="1"/>
</dbReference>
<keyword evidence="1" id="KW-0472">Membrane</keyword>
<dbReference type="NCBIfam" id="TIGR02281">
    <property type="entry name" value="clan_AA_DTGA"/>
    <property type="match status" value="1"/>
</dbReference>
<protein>
    <recommendedName>
        <fullName evidence="4">Retroviral aspartyl protease</fullName>
    </recommendedName>
</protein>
<feature type="transmembrane region" description="Helical" evidence="1">
    <location>
        <begin position="6"/>
        <end position="26"/>
    </location>
</feature>
<evidence type="ECO:0000313" key="2">
    <source>
        <dbReference type="EMBL" id="SMC12205.1"/>
    </source>
</evidence>
<reference evidence="2 3" key="1">
    <citation type="submission" date="2017-03" db="EMBL/GenBank/DDBJ databases">
        <authorList>
            <person name="Afonso C.L."/>
            <person name="Miller P.J."/>
            <person name="Scott M.A."/>
            <person name="Spackman E."/>
            <person name="Goraichik I."/>
            <person name="Dimitrov K.M."/>
            <person name="Suarez D.L."/>
            <person name="Swayne D.E."/>
        </authorList>
    </citation>
    <scope>NUCLEOTIDE SEQUENCE [LARGE SCALE GENOMIC DNA]</scope>
    <source>
        <strain evidence="2 3">CECT 7745</strain>
    </source>
</reference>
<evidence type="ECO:0008006" key="4">
    <source>
        <dbReference type="Google" id="ProtNLM"/>
    </source>
</evidence>
<gene>
    <name evidence="2" type="ORF">ROA7745_02028</name>
</gene>
<feature type="transmembrane region" description="Helical" evidence="1">
    <location>
        <begin position="38"/>
        <end position="55"/>
    </location>
</feature>
<dbReference type="Pfam" id="PF13975">
    <property type="entry name" value="gag-asp_proteas"/>
    <property type="match status" value="1"/>
</dbReference>
<dbReference type="PROSITE" id="PS00141">
    <property type="entry name" value="ASP_PROTEASE"/>
    <property type="match status" value="1"/>
</dbReference>
<dbReference type="AlphaFoldDB" id="A0A1X7BRI2"/>
<accession>A0A1X7BRI2</accession>
<sequence>MDDFDTAHLIYLIMLGLAVVSWFVATNREKLGTVAQQALIWGLIFIGVIAAIGLWDDIRSTVSPRQSVSGDNRVELPRQADGHYYLSAEVNGEAIIFVVDTGATDIVLSQEDARIAGLNPEDLAYTGRAFTANGEVRTAPVRLDSIAIGPIRDTRVTAVVNGGELGQSLLGMSYLQRYSSVEISGGKLILTR</sequence>
<dbReference type="InterPro" id="IPR001969">
    <property type="entry name" value="Aspartic_peptidase_AS"/>
</dbReference>
<organism evidence="2 3">
    <name type="scientific">Roseovarius aestuarii</name>
    <dbReference type="NCBI Taxonomy" id="475083"/>
    <lineage>
        <taxon>Bacteria</taxon>
        <taxon>Pseudomonadati</taxon>
        <taxon>Pseudomonadota</taxon>
        <taxon>Alphaproteobacteria</taxon>
        <taxon>Rhodobacterales</taxon>
        <taxon>Roseobacteraceae</taxon>
        <taxon>Roseovarius</taxon>
    </lineage>
</organism>
<name>A0A1X7BRI2_9RHOB</name>
<dbReference type="InterPro" id="IPR034122">
    <property type="entry name" value="Retropepsin-like_bacterial"/>
</dbReference>
<keyword evidence="1" id="KW-0812">Transmembrane</keyword>
<dbReference type="OrthoDB" id="7595324at2"/>
<dbReference type="EMBL" id="FWXB01000006">
    <property type="protein sequence ID" value="SMC12205.1"/>
    <property type="molecule type" value="Genomic_DNA"/>
</dbReference>
<dbReference type="Proteomes" id="UP000193224">
    <property type="component" value="Unassembled WGS sequence"/>
</dbReference>
<keyword evidence="1" id="KW-1133">Transmembrane helix</keyword>
<dbReference type="CDD" id="cd05483">
    <property type="entry name" value="retropepsin_like_bacteria"/>
    <property type="match status" value="1"/>
</dbReference>
<evidence type="ECO:0000256" key="1">
    <source>
        <dbReference type="SAM" id="Phobius"/>
    </source>
</evidence>
<keyword evidence="3" id="KW-1185">Reference proteome</keyword>
<dbReference type="Gene3D" id="2.40.70.10">
    <property type="entry name" value="Acid Proteases"/>
    <property type="match status" value="1"/>
</dbReference>
<dbReference type="GO" id="GO:0006508">
    <property type="term" value="P:proteolysis"/>
    <property type="evidence" value="ECO:0007669"/>
    <property type="project" value="InterPro"/>
</dbReference>
<proteinExistence type="predicted"/>
<dbReference type="RefSeq" id="WP_085800158.1">
    <property type="nucleotide sequence ID" value="NZ_FWXB01000006.1"/>
</dbReference>
<dbReference type="InterPro" id="IPR011969">
    <property type="entry name" value="Clan_AA_Asp_peptidase_C"/>
</dbReference>
<dbReference type="InterPro" id="IPR021109">
    <property type="entry name" value="Peptidase_aspartic_dom_sf"/>
</dbReference>
<dbReference type="GO" id="GO:0004190">
    <property type="term" value="F:aspartic-type endopeptidase activity"/>
    <property type="evidence" value="ECO:0007669"/>
    <property type="project" value="InterPro"/>
</dbReference>